<evidence type="ECO:0000313" key="3">
    <source>
        <dbReference type="Proteomes" id="UP000004835"/>
    </source>
</evidence>
<feature type="transmembrane region" description="Helical" evidence="1">
    <location>
        <begin position="178"/>
        <end position="211"/>
    </location>
</feature>
<gene>
    <name evidence="2" type="ORF">HMPREF9087_2909</name>
</gene>
<feature type="transmembrane region" description="Helical" evidence="1">
    <location>
        <begin position="303"/>
        <end position="321"/>
    </location>
</feature>
<feature type="transmembrane region" description="Helical" evidence="1">
    <location>
        <begin position="149"/>
        <end position="166"/>
    </location>
</feature>
<accession>F0ENB7</accession>
<protein>
    <submittedName>
        <fullName evidence="2">Uncharacterized protein</fullName>
    </submittedName>
</protein>
<evidence type="ECO:0000313" key="2">
    <source>
        <dbReference type="EMBL" id="EGC68319.1"/>
    </source>
</evidence>
<reference evidence="2 3" key="1">
    <citation type="submission" date="2011-01" db="EMBL/GenBank/DDBJ databases">
        <authorList>
            <person name="Muzny D."/>
            <person name="Qin X."/>
            <person name="Deng J."/>
            <person name="Jiang H."/>
            <person name="Liu Y."/>
            <person name="Qu J."/>
            <person name="Song X.-Z."/>
            <person name="Zhang L."/>
            <person name="Thornton R."/>
            <person name="Coyle M."/>
            <person name="Francisco L."/>
            <person name="Jackson L."/>
            <person name="Javaid M."/>
            <person name="Korchina V."/>
            <person name="Kovar C."/>
            <person name="Mata R."/>
            <person name="Mathew T."/>
            <person name="Ngo R."/>
            <person name="Nguyen L."/>
            <person name="Nguyen N."/>
            <person name="Okwuonu G."/>
            <person name="Ongeri F."/>
            <person name="Pham C."/>
            <person name="Simmons D."/>
            <person name="Wilczek-Boney K."/>
            <person name="Hale W."/>
            <person name="Jakkamsetti A."/>
            <person name="Pham P."/>
            <person name="Ruth R."/>
            <person name="San Lucas F."/>
            <person name="Warren J."/>
            <person name="Zhang J."/>
            <person name="Zhao Z."/>
            <person name="Zhou C."/>
            <person name="Zhu D."/>
            <person name="Lee S."/>
            <person name="Bess C."/>
            <person name="Blankenburg K."/>
            <person name="Forbes L."/>
            <person name="Fu Q."/>
            <person name="Gubbala S."/>
            <person name="Hirani K."/>
            <person name="Jayaseelan J.C."/>
            <person name="Lara F."/>
            <person name="Munidasa M."/>
            <person name="Palculict T."/>
            <person name="Patil S."/>
            <person name="Pu L.-L."/>
            <person name="Saada N."/>
            <person name="Tang L."/>
            <person name="Weissenberger G."/>
            <person name="Zhu Y."/>
            <person name="Hemphill L."/>
            <person name="Shang Y."/>
            <person name="Youmans B."/>
            <person name="Ayvaz T."/>
            <person name="Ross M."/>
            <person name="Santibanez J."/>
            <person name="Aqrawi P."/>
            <person name="Gross S."/>
            <person name="Joshi V."/>
            <person name="Fowler G."/>
            <person name="Nazareth L."/>
            <person name="Reid J."/>
            <person name="Worley K."/>
            <person name="Petrosino J."/>
            <person name="Highlander S."/>
            <person name="Gibbs R."/>
        </authorList>
    </citation>
    <scope>NUCLEOTIDE SEQUENCE [LARGE SCALE GENOMIC DNA]</scope>
    <source>
        <strain evidence="2 3">ATCC 12755</strain>
    </source>
</reference>
<evidence type="ECO:0000256" key="1">
    <source>
        <dbReference type="SAM" id="Phobius"/>
    </source>
</evidence>
<feature type="transmembrane region" description="Helical" evidence="1">
    <location>
        <begin position="545"/>
        <end position="569"/>
    </location>
</feature>
<dbReference type="RefSeq" id="WP_005236931.1">
    <property type="nucleotide sequence ID" value="NZ_GL872323.1"/>
</dbReference>
<name>F0ENB7_ENTCA</name>
<proteinExistence type="predicted"/>
<keyword evidence="1" id="KW-0472">Membrane</keyword>
<keyword evidence="1" id="KW-1133">Transmembrane helix</keyword>
<feature type="transmembrane region" description="Helical" evidence="1">
    <location>
        <begin position="372"/>
        <end position="391"/>
    </location>
</feature>
<keyword evidence="1" id="KW-0812">Transmembrane</keyword>
<dbReference type="HOGENOM" id="CLU_034645_0_0_9"/>
<feature type="transmembrane region" description="Helical" evidence="1">
    <location>
        <begin position="272"/>
        <end position="291"/>
    </location>
</feature>
<dbReference type="AlphaFoldDB" id="F0ENB7"/>
<dbReference type="EMBL" id="AEWT01000030">
    <property type="protein sequence ID" value="EGC68319.1"/>
    <property type="molecule type" value="Genomic_DNA"/>
</dbReference>
<dbReference type="Proteomes" id="UP000004835">
    <property type="component" value="Unassembled WGS sequence"/>
</dbReference>
<sequence length="585" mass="65920">MQVKSKNIKSLSIIIIFAIFFLSPQIFQRSLIVANDWLFHMNRYYETSMQIQTGHYNYFQSLFGFNQSGRIINAMYGADFAYFAGAILSLVKSWFHFQLILNFLCFFSAGFSMYLLAKSARISENVSLFCGIIYMGTPLVIWWSTTQGFTGVGAAFLPFAFIPAVKMVQNPRNPIQPLLFGGVIALLLSIHVFTAFLAVIAIIPFFCIGFYRAQNKIVMLINAMLAVIIAICLSMNTFVAMLEVQSNTLIMPLVARDLYGGGTFLSTGAMDYNNFGLILSTLFLIQLVVTISQWKELTTLEKVINVTGLLFLIVSSKYFPWNHLTDWFPSLLSIQFLRRLASIPLVLLVLGFGITIDRGIQMVKNIHFKKASLISLSVIALLSTTNGWQLIENQARRWNSSEPLSGDTRAAEILEDDENKVRAALSDSDLSKAFTVSQKPTSDYLPTNTNLQNGYSAYSKEILHNDLNLNKEVTAKSELKLTWDSNQSDEENILLPVIIYNNSYVELNGEMLSSEDYTLSEIGSLILSNNHQKNTVIVGYQPSTLFSISLFIKFISIALVVIYLLYQLFKKLKKTSKPKNKRTRS</sequence>
<feature type="transmembrane region" description="Helical" evidence="1">
    <location>
        <begin position="217"/>
        <end position="242"/>
    </location>
</feature>
<feature type="transmembrane region" description="Helical" evidence="1">
    <location>
        <begin position="341"/>
        <end position="360"/>
    </location>
</feature>
<feature type="transmembrane region" description="Helical" evidence="1">
    <location>
        <begin position="95"/>
        <end position="117"/>
    </location>
</feature>
<comment type="caution">
    <text evidence="2">The sequence shown here is derived from an EMBL/GenBank/DDBJ whole genome shotgun (WGS) entry which is preliminary data.</text>
</comment>
<organism evidence="2 3">
    <name type="scientific">Enterococcus casseliflavus ATCC 12755</name>
    <dbReference type="NCBI Taxonomy" id="888066"/>
    <lineage>
        <taxon>Bacteria</taxon>
        <taxon>Bacillati</taxon>
        <taxon>Bacillota</taxon>
        <taxon>Bacilli</taxon>
        <taxon>Lactobacillales</taxon>
        <taxon>Enterococcaceae</taxon>
        <taxon>Enterococcus</taxon>
    </lineage>
</organism>